<sequence length="38" mass="4388">MLHLKKGVPRNLRACPFCMRPCINAPVFQNNIGEWGEF</sequence>
<evidence type="ECO:0000313" key="1">
    <source>
        <dbReference type="EMBL" id="KYC64151.1"/>
    </source>
</evidence>
<name>A0A150K494_HEYCO</name>
<comment type="caution">
    <text evidence="1">The sequence shown here is derived from an EMBL/GenBank/DDBJ whole genome shotgun (WGS) entry which is preliminary data.</text>
</comment>
<organism evidence="1 2">
    <name type="scientific">Heyndrickxia coagulans</name>
    <name type="common">Weizmannia coagulans</name>
    <dbReference type="NCBI Taxonomy" id="1398"/>
    <lineage>
        <taxon>Bacteria</taxon>
        <taxon>Bacillati</taxon>
        <taxon>Bacillota</taxon>
        <taxon>Bacilli</taxon>
        <taxon>Bacillales</taxon>
        <taxon>Bacillaceae</taxon>
        <taxon>Heyndrickxia</taxon>
    </lineage>
</organism>
<dbReference type="AlphaFoldDB" id="A0A150K494"/>
<accession>A0A150K494</accession>
<reference evidence="1 2" key="1">
    <citation type="submission" date="2016-01" db="EMBL/GenBank/DDBJ databases">
        <title>Genome Sequences of Twelve Sporeforming Bacillus Species Isolated from Foods.</title>
        <authorList>
            <person name="Berendsen E.M."/>
            <person name="Wells-Bennik M.H."/>
            <person name="Krawcyk A.O."/>
            <person name="De Jong A."/>
            <person name="Holsappel S."/>
            <person name="Eijlander R.T."/>
            <person name="Kuipers O.P."/>
        </authorList>
    </citation>
    <scope>NUCLEOTIDE SEQUENCE [LARGE SCALE GENOMIC DNA]</scope>
    <source>
        <strain evidence="1 2">B4098</strain>
    </source>
</reference>
<dbReference type="PATRIC" id="fig|1398.26.peg.2242"/>
<gene>
    <name evidence="1" type="ORF">B4098_2759</name>
</gene>
<proteinExistence type="predicted"/>
<protein>
    <submittedName>
        <fullName evidence="1">Uncharacterized protein</fullName>
    </submittedName>
</protein>
<dbReference type="Proteomes" id="UP000075288">
    <property type="component" value="Unassembled WGS sequence"/>
</dbReference>
<evidence type="ECO:0000313" key="2">
    <source>
        <dbReference type="Proteomes" id="UP000075288"/>
    </source>
</evidence>
<dbReference type="EMBL" id="LQYG01000032">
    <property type="protein sequence ID" value="KYC64151.1"/>
    <property type="molecule type" value="Genomic_DNA"/>
</dbReference>